<evidence type="ECO:0000256" key="3">
    <source>
        <dbReference type="ARBA" id="ARBA00022723"/>
    </source>
</evidence>
<evidence type="ECO:0000256" key="1">
    <source>
        <dbReference type="ARBA" id="ARBA00007963"/>
    </source>
</evidence>
<evidence type="ECO:0000256" key="2">
    <source>
        <dbReference type="ARBA" id="ARBA00022694"/>
    </source>
</evidence>
<feature type="domain" description="Archease" evidence="5">
    <location>
        <begin position="13"/>
        <end position="153"/>
    </location>
</feature>
<sequence length="153" mass="17354">MSDDCPPIPSKKYEYLDHPADVQLHAWGANISEALEQLVIAMYGYITDEIDTVEPVYSMDASVSDCADVESMVFHILDEMLFLFNAEPFFIGRVARVLDYNAETHSVSMRAWGESFDKNRHPVGTEIKAITYSNMQVRNEEDGSVHIYVIVDI</sequence>
<organism evidence="6 7">
    <name type="scientific">Steinernema hermaphroditum</name>
    <dbReference type="NCBI Taxonomy" id="289476"/>
    <lineage>
        <taxon>Eukaryota</taxon>
        <taxon>Metazoa</taxon>
        <taxon>Ecdysozoa</taxon>
        <taxon>Nematoda</taxon>
        <taxon>Chromadorea</taxon>
        <taxon>Rhabditida</taxon>
        <taxon>Tylenchina</taxon>
        <taxon>Panagrolaimomorpha</taxon>
        <taxon>Strongyloidoidea</taxon>
        <taxon>Steinernematidae</taxon>
        <taxon>Steinernema</taxon>
    </lineage>
</organism>
<dbReference type="GO" id="GO:0006388">
    <property type="term" value="P:tRNA splicing, via endonucleolytic cleavage and ligation"/>
    <property type="evidence" value="ECO:0007669"/>
    <property type="project" value="TreeGrafter"/>
</dbReference>
<dbReference type="PANTHER" id="PTHR12682:SF11">
    <property type="entry name" value="PROTEIN ARCHEASE"/>
    <property type="match status" value="1"/>
</dbReference>
<evidence type="ECO:0000256" key="4">
    <source>
        <dbReference type="ARBA" id="ARBA00022837"/>
    </source>
</evidence>
<accession>A0AA39ISY5</accession>
<reference evidence="6" key="1">
    <citation type="submission" date="2023-06" db="EMBL/GenBank/DDBJ databases">
        <title>Genomic analysis of the entomopathogenic nematode Steinernema hermaphroditum.</title>
        <authorList>
            <person name="Schwarz E.M."/>
            <person name="Heppert J.K."/>
            <person name="Baniya A."/>
            <person name="Schwartz H.T."/>
            <person name="Tan C.-H."/>
            <person name="Antoshechkin I."/>
            <person name="Sternberg P.W."/>
            <person name="Goodrich-Blair H."/>
            <person name="Dillman A.R."/>
        </authorList>
    </citation>
    <scope>NUCLEOTIDE SEQUENCE</scope>
    <source>
        <strain evidence="6">PS9179</strain>
        <tissue evidence="6">Whole animal</tissue>
    </source>
</reference>
<dbReference type="InterPro" id="IPR002804">
    <property type="entry name" value="Archease"/>
</dbReference>
<dbReference type="InterPro" id="IPR036820">
    <property type="entry name" value="Archease_dom_sf"/>
</dbReference>
<dbReference type="Gene3D" id="3.55.10.10">
    <property type="entry name" value="Archease domain"/>
    <property type="match status" value="1"/>
</dbReference>
<dbReference type="GO" id="GO:0046872">
    <property type="term" value="F:metal ion binding"/>
    <property type="evidence" value="ECO:0007669"/>
    <property type="project" value="UniProtKB-KW"/>
</dbReference>
<dbReference type="InterPro" id="IPR023572">
    <property type="entry name" value="Archease_dom"/>
</dbReference>
<comment type="caution">
    <text evidence="6">The sequence shown here is derived from an EMBL/GenBank/DDBJ whole genome shotgun (WGS) entry which is preliminary data.</text>
</comment>
<dbReference type="FunFam" id="3.55.10.10:FF:000001">
    <property type="entry name" value="protein archease isoform X1"/>
    <property type="match status" value="1"/>
</dbReference>
<dbReference type="Proteomes" id="UP001175271">
    <property type="component" value="Unassembled WGS sequence"/>
</dbReference>
<evidence type="ECO:0000313" key="7">
    <source>
        <dbReference type="Proteomes" id="UP001175271"/>
    </source>
</evidence>
<dbReference type="EMBL" id="JAUCMV010000001">
    <property type="protein sequence ID" value="KAK0429255.1"/>
    <property type="molecule type" value="Genomic_DNA"/>
</dbReference>
<dbReference type="SUPFAM" id="SSF69819">
    <property type="entry name" value="MTH1598-like"/>
    <property type="match status" value="1"/>
</dbReference>
<keyword evidence="4" id="KW-0106">Calcium</keyword>
<dbReference type="Pfam" id="PF01951">
    <property type="entry name" value="Archease"/>
    <property type="match status" value="1"/>
</dbReference>
<dbReference type="GO" id="GO:0072669">
    <property type="term" value="C:tRNA-splicing ligase complex"/>
    <property type="evidence" value="ECO:0007669"/>
    <property type="project" value="TreeGrafter"/>
</dbReference>
<gene>
    <name evidence="6" type="ORF">QR680_011275</name>
</gene>
<keyword evidence="7" id="KW-1185">Reference proteome</keyword>
<keyword evidence="3" id="KW-0479">Metal-binding</keyword>
<name>A0AA39ISY5_9BILA</name>
<protein>
    <recommendedName>
        <fullName evidence="5">Archease domain-containing protein</fullName>
    </recommendedName>
</protein>
<dbReference type="PANTHER" id="PTHR12682">
    <property type="entry name" value="ARCHEASE"/>
    <property type="match status" value="1"/>
</dbReference>
<proteinExistence type="inferred from homology"/>
<keyword evidence="2" id="KW-0819">tRNA processing</keyword>
<comment type="similarity">
    <text evidence="1">Belongs to the archease family.</text>
</comment>
<dbReference type="AlphaFoldDB" id="A0AA39ISY5"/>
<evidence type="ECO:0000313" key="6">
    <source>
        <dbReference type="EMBL" id="KAK0429255.1"/>
    </source>
</evidence>
<evidence type="ECO:0000259" key="5">
    <source>
        <dbReference type="Pfam" id="PF01951"/>
    </source>
</evidence>